<gene>
    <name evidence="3" type="ORF">LCGC14_2956730</name>
</gene>
<feature type="domain" description="Peptidoglycan binding" evidence="2">
    <location>
        <begin position="105"/>
        <end position="171"/>
    </location>
</feature>
<comment type="caution">
    <text evidence="3">The sequence shown here is derived from an EMBL/GenBank/DDBJ whole genome shotgun (WGS) entry which is preliminary data.</text>
</comment>
<dbReference type="InterPro" id="IPR023346">
    <property type="entry name" value="Lysozyme-like_dom_sf"/>
</dbReference>
<evidence type="ECO:0000313" key="3">
    <source>
        <dbReference type="EMBL" id="KKK67172.1"/>
    </source>
</evidence>
<name>A0A0F8XD97_9ZZZZ</name>
<dbReference type="SUPFAM" id="SSF53955">
    <property type="entry name" value="Lysozyme-like"/>
    <property type="match status" value="1"/>
</dbReference>
<proteinExistence type="predicted"/>
<evidence type="ECO:0000259" key="2">
    <source>
        <dbReference type="Pfam" id="PF09374"/>
    </source>
</evidence>
<reference evidence="3" key="1">
    <citation type="journal article" date="2015" name="Nature">
        <title>Complex archaea that bridge the gap between prokaryotes and eukaryotes.</title>
        <authorList>
            <person name="Spang A."/>
            <person name="Saw J.H."/>
            <person name="Jorgensen S.L."/>
            <person name="Zaremba-Niedzwiedzka K."/>
            <person name="Martijn J."/>
            <person name="Lind A.E."/>
            <person name="van Eijk R."/>
            <person name="Schleper C."/>
            <person name="Guy L."/>
            <person name="Ettema T.J."/>
        </authorList>
    </citation>
    <scope>NUCLEOTIDE SEQUENCE</scope>
</reference>
<dbReference type="CDD" id="cd13926">
    <property type="entry name" value="N-acetylmuramidase_GH108"/>
    <property type="match status" value="1"/>
</dbReference>
<dbReference type="InterPro" id="IPR018537">
    <property type="entry name" value="Peptidoglycan-bd_3"/>
</dbReference>
<protein>
    <submittedName>
        <fullName evidence="3">Uncharacterized protein</fullName>
    </submittedName>
</protein>
<feature type="domain" description="TtsA-like Glycoside hydrolase family 108" evidence="1">
    <location>
        <begin position="20"/>
        <end position="90"/>
    </location>
</feature>
<dbReference type="InterPro" id="IPR008565">
    <property type="entry name" value="TtsA-like_GH18_dom"/>
</dbReference>
<dbReference type="Gene3D" id="1.20.141.10">
    <property type="entry name" value="Chitosanase, subunit A, domain 1"/>
    <property type="match status" value="1"/>
</dbReference>
<evidence type="ECO:0000259" key="1">
    <source>
        <dbReference type="Pfam" id="PF05838"/>
    </source>
</evidence>
<sequence length="186" mass="21277">MTRFEEALEFVLKWETAGDPEGAYHNNPKDPGGETKWGIARNSYADISIRDLTRDDAAEIYHKDFWQFGRCHQMRWPLAVVHFDACVNLGNFKIFKGKRDYHYRANRVLQRALGVTEDGLIGPVTLSKAYEADKTVSSIAAIAYRNLWYVQLAQGFPAVMGSFFGGWLNRTQSLQQIVLEARKSKR</sequence>
<accession>A0A0F8XD97</accession>
<dbReference type="EMBL" id="LAZR01059736">
    <property type="protein sequence ID" value="KKK67172.1"/>
    <property type="molecule type" value="Genomic_DNA"/>
</dbReference>
<dbReference type="Pfam" id="PF09374">
    <property type="entry name" value="PG_binding_3"/>
    <property type="match status" value="1"/>
</dbReference>
<dbReference type="Pfam" id="PF05838">
    <property type="entry name" value="Glyco_hydro_108"/>
    <property type="match status" value="1"/>
</dbReference>
<organism evidence="3">
    <name type="scientific">marine sediment metagenome</name>
    <dbReference type="NCBI Taxonomy" id="412755"/>
    <lineage>
        <taxon>unclassified sequences</taxon>
        <taxon>metagenomes</taxon>
        <taxon>ecological metagenomes</taxon>
    </lineage>
</organism>
<dbReference type="AlphaFoldDB" id="A0A0F8XD97"/>